<accession>A0A929L270</accession>
<reference evidence="1" key="1">
    <citation type="submission" date="2020-10" db="EMBL/GenBank/DDBJ databases">
        <title>Mucilaginibacter mali sp. nov., isolated from rhizosphere soil of apple orchard.</title>
        <authorList>
            <person name="Lee J.-S."/>
            <person name="Kim H.S."/>
            <person name="Kim J.-S."/>
        </authorList>
    </citation>
    <scope>NUCLEOTIDE SEQUENCE</scope>
    <source>
        <strain evidence="1">KCTC 22746</strain>
    </source>
</reference>
<dbReference type="EMBL" id="JADFFL010000004">
    <property type="protein sequence ID" value="MBE9662730.1"/>
    <property type="molecule type" value="Genomic_DNA"/>
</dbReference>
<gene>
    <name evidence="1" type="ORF">IRJ16_12625</name>
</gene>
<dbReference type="AlphaFoldDB" id="A0A929L270"/>
<dbReference type="Proteomes" id="UP000622475">
    <property type="component" value="Unassembled WGS sequence"/>
</dbReference>
<proteinExistence type="predicted"/>
<comment type="caution">
    <text evidence="1">The sequence shown here is derived from an EMBL/GenBank/DDBJ whole genome shotgun (WGS) entry which is preliminary data.</text>
</comment>
<protein>
    <submittedName>
        <fullName evidence="1">Uncharacterized protein</fullName>
    </submittedName>
</protein>
<organism evidence="1 2">
    <name type="scientific">Mucilaginibacter myungsuensis</name>
    <dbReference type="NCBI Taxonomy" id="649104"/>
    <lineage>
        <taxon>Bacteria</taxon>
        <taxon>Pseudomonadati</taxon>
        <taxon>Bacteroidota</taxon>
        <taxon>Sphingobacteriia</taxon>
        <taxon>Sphingobacteriales</taxon>
        <taxon>Sphingobacteriaceae</taxon>
        <taxon>Mucilaginibacter</taxon>
    </lineage>
</organism>
<dbReference type="RefSeq" id="WP_194111952.1">
    <property type="nucleotide sequence ID" value="NZ_JADFFL010000004.1"/>
</dbReference>
<evidence type="ECO:0000313" key="2">
    <source>
        <dbReference type="Proteomes" id="UP000622475"/>
    </source>
</evidence>
<name>A0A929L270_9SPHI</name>
<keyword evidence="2" id="KW-1185">Reference proteome</keyword>
<sequence length="248" mass="27732">MTKLLITMFKFNKILYCLTSIVLLWGCSGERKSSVADSTNIVSQDSSTKTPAQAGAALVPYKLNEDYTVIDTGAYGDDGPMAGGTYAIITKNKILVDTIDLSFGMKKIKDGAYLYQTVKSWPPDPEIDQDKNSIWGSTAEYCIIENGRKTLLEKLAPNLDNYFSSPNVIGNKIYYWQLAKVDTVGGLKLSAGQLDLTDRKTTNHYLFDDILETDDAGYFCAPYAKNDTIFFVQDNKIKKFSKDFKPYF</sequence>
<evidence type="ECO:0000313" key="1">
    <source>
        <dbReference type="EMBL" id="MBE9662730.1"/>
    </source>
</evidence>